<dbReference type="EMBL" id="JAEDAM010000092">
    <property type="protein sequence ID" value="MBS8122414.1"/>
    <property type="molecule type" value="Genomic_DNA"/>
</dbReference>
<evidence type="ECO:0000313" key="3">
    <source>
        <dbReference type="Proteomes" id="UP000680365"/>
    </source>
</evidence>
<reference evidence="2 3" key="1">
    <citation type="journal article" date="2021" name="Nat. Commun.">
        <title>Reductive evolution and unique predatory mode in the CPR bacterium Vampirococcus lugosii.</title>
        <authorList>
            <person name="Moreira D."/>
            <person name="Zivanovic Y."/>
            <person name="Lopez-Archilla A.I."/>
            <person name="Iniesto M."/>
            <person name="Lopez-Garcia P."/>
        </authorList>
    </citation>
    <scope>NUCLEOTIDE SEQUENCE [LARGE SCALE GENOMIC DNA]</scope>
    <source>
        <strain evidence="2">Chiprana</strain>
    </source>
</reference>
<comment type="caution">
    <text evidence="2">The sequence shown here is derived from an EMBL/GenBank/DDBJ whole genome shotgun (WGS) entry which is preliminary data.</text>
</comment>
<keyword evidence="3" id="KW-1185">Reference proteome</keyword>
<protein>
    <recommendedName>
        <fullName evidence="1">Bacterial repeat domain-containing protein</fullName>
    </recommendedName>
</protein>
<accession>A0ABS5QMY6</accession>
<dbReference type="Pfam" id="PF18998">
    <property type="entry name" value="Flg_new_2"/>
    <property type="match status" value="2"/>
</dbReference>
<organism evidence="2 3">
    <name type="scientific">Candidatus Vampirococcus lugosii</name>
    <dbReference type="NCBI Taxonomy" id="2789015"/>
    <lineage>
        <taxon>Bacteria</taxon>
        <taxon>Candidatus Absconditibacteriota</taxon>
        <taxon>Vampirococcus</taxon>
    </lineage>
</organism>
<dbReference type="InterPro" id="IPR044060">
    <property type="entry name" value="Bacterial_rp_domain"/>
</dbReference>
<name>A0ABS5QMY6_9BACT</name>
<evidence type="ECO:0000259" key="1">
    <source>
        <dbReference type="Pfam" id="PF18998"/>
    </source>
</evidence>
<dbReference type="Gene3D" id="2.60.40.1120">
    <property type="entry name" value="Carboxypeptidase-like, regulatory domain"/>
    <property type="match status" value="1"/>
</dbReference>
<feature type="non-terminal residue" evidence="2">
    <location>
        <position position="758"/>
    </location>
</feature>
<proteinExistence type="predicted"/>
<feature type="domain" description="Bacterial repeat" evidence="1">
    <location>
        <begin position="594"/>
        <end position="643"/>
    </location>
</feature>
<dbReference type="Proteomes" id="UP000680365">
    <property type="component" value="Unassembled WGS sequence"/>
</dbReference>
<sequence length="758" mass="83744">MFYLMSVLFLVVIFTTSFFVGFGPILSKFNSSQNINIYETIIDTFQNRHISSSNVGSAYVMGGVIFVDLEGGGTLSKIKDIEYLYLDTSYNIGSKGGSNMNVSMPVFLLSEDDMNNSNTFYTGLDEKFEKIEFGTGDGEYSNLSIQGNNQFIYSGNSYYDFGGINDGNGGNKKLNLYIGNIYTYCFLSKANYLQYSGMYLPDYKESGVYIDKKLEDNITSLNNSYGSGYDFGNDFQLYSTGGINYGDMNISGYNTGTIYSINDIDLNVFTGNNINNFYIFAGGNINIKDLIVGDNTNLHIFAGGDINIDNLYKDANAKIYEYNENPGICVLSDIDQCKDIKDFPSVGFDSINIYDFSHPDAECSFDIAVGKDPNIDNYPSIKQNPKLGVYYLRGQNYGYMPNNTDYNVYITKQGSGYISGYMNSKYASGANITLTANPDSGWKFNSWSGDECDGSTDVECNFTMPSNDVNITANFEQEEADYYTIFFDEINGLDMSQINIQIDSKGTISGDQTIDLINGTYNYTASASGYTTKTGTFTVSGADQTVNIELDPEVITSKLTITIDCQNPNDEIEIEGFSNCQCDSNNIDKICEYNINSGDTVILTQLFQPLHKFNSWSGNECNGSTNDECNFTMPSNNVNITANSEEVITYEIKFDLIPTGAQVEVDGITYTNGGMGNYEDGSYEYTASASGYTTKTGTFTVSGADQTVNIELDPEVITLAGLKHKIYFLSCISNSDNACLSNKDCCIFLLFSAFFFNS</sequence>
<feature type="domain" description="Bacterial repeat" evidence="1">
    <location>
        <begin position="406"/>
        <end position="478"/>
    </location>
</feature>
<evidence type="ECO:0000313" key="2">
    <source>
        <dbReference type="EMBL" id="MBS8122414.1"/>
    </source>
</evidence>
<gene>
    <name evidence="2" type="ORF">VAMP_492n38</name>
</gene>